<protein>
    <recommendedName>
        <fullName evidence="2">ubiquitinyl hydrolase 1</fullName>
        <ecNumber evidence="2">3.4.19.12</ecNumber>
    </recommendedName>
</protein>
<feature type="domain" description="DUF3645" evidence="8">
    <location>
        <begin position="444"/>
        <end position="474"/>
    </location>
</feature>
<evidence type="ECO:0000256" key="3">
    <source>
        <dbReference type="ARBA" id="ARBA00022670"/>
    </source>
</evidence>
<keyword evidence="5" id="KW-0378">Hydrolase</keyword>
<reference evidence="9 10" key="2">
    <citation type="journal article" date="2017" name="Sci. Rep.">
        <title>Ant-infecting Ophiocordyceps genomes reveal a high diversity of potential behavioral manipulation genes and a possible major role for enterotoxins.</title>
        <authorList>
            <person name="de Bekker C."/>
            <person name="Ohm R.A."/>
            <person name="Evans H.C."/>
            <person name="Brachmann A."/>
            <person name="Hughes D.P."/>
        </authorList>
    </citation>
    <scope>NUCLEOTIDE SEQUENCE [LARGE SCALE GENOMIC DNA]</scope>
    <source>
        <strain evidence="9 10">SC16a</strain>
    </source>
</reference>
<keyword evidence="3" id="KW-0645">Protease</keyword>
<gene>
    <name evidence="9" type="ORF">XA68_16704</name>
</gene>
<keyword evidence="10" id="KW-1185">Reference proteome</keyword>
<dbReference type="PANTHER" id="PTHR13367">
    <property type="entry name" value="UBIQUITIN THIOESTERASE"/>
    <property type="match status" value="1"/>
</dbReference>
<dbReference type="PANTHER" id="PTHR13367:SF34">
    <property type="match status" value="1"/>
</dbReference>
<keyword evidence="6" id="KW-0788">Thiol protease</keyword>
<dbReference type="GO" id="GO:0004843">
    <property type="term" value="F:cysteine-type deubiquitinase activity"/>
    <property type="evidence" value="ECO:0007669"/>
    <property type="project" value="UniProtKB-EC"/>
</dbReference>
<dbReference type="InterPro" id="IPR051346">
    <property type="entry name" value="OTU_Deubiquitinase"/>
</dbReference>
<evidence type="ECO:0000256" key="1">
    <source>
        <dbReference type="ARBA" id="ARBA00000707"/>
    </source>
</evidence>
<dbReference type="InterPro" id="IPR022105">
    <property type="entry name" value="DUF3645"/>
</dbReference>
<evidence type="ECO:0000313" key="9">
    <source>
        <dbReference type="EMBL" id="PFH56337.1"/>
    </source>
</evidence>
<evidence type="ECO:0000256" key="6">
    <source>
        <dbReference type="ARBA" id="ARBA00022807"/>
    </source>
</evidence>
<evidence type="ECO:0000259" key="8">
    <source>
        <dbReference type="Pfam" id="PF12359"/>
    </source>
</evidence>
<sequence>MALYCSLSDTINSSFRSDGASKAIHAALVTAGCYPRVCPTLFLKQLRNVAFARLTGPWKDAVITYGVAITLVQQARRLVQLGNEVDLARELDNTGRQGWDPHSYPEWLLLECENELMIRNVQNQIAQQMIKPPDDHNAVMQLNMGEGKSSVIIPIVSVALGNGSQLVRVIVAKPQAKQMHQILISKLAGLLDRPVYEMPFSRAVRMDPIKATTIRRLTEQCIKEGGVMMVQPEHVLSFQLMVLECQIKGEDELASQLLHMQRFFHSSARDVVDESDENFSVKFELVYTIGVQQPIDHSPDRWVMIQEALRLVADFSIQAKREFPYSIDLDHQHAGRFPRIRILRADAQEAIFSQVAASICSTGLSGFPIARQSREVRDAIRHYITKLHLSSEEIRAVEKCSFWGETTFKSILLLRGLFACGILAFALGQKRWRVNYGTDDMREKKTRLAVPFRAKDSPTARSEFSHPDVVIVLTCLSYYYGGLENDHLFSILEQLVCSDNPEVEYQDWIKTAPGMPQPYRQLKGINLRDRIHCELNVLPHLRFSKGAIDYFLSKMVFAKESREFPFKLSASGWDLGKAKTKPMTGFSGTNDSRYVLPLHVTQLHLPEQKHTNALVLEHLLRPENGIELVPQQDGKSAFDSETLLTMLARMTNNTRVVLDVGAQIIDLSNREFAAEWLLQHNDDDRTQAVVFFSDADELLVLDKAGNVEELQISPFATQLDQCLVFLDEAHTRGTDLKLPADYRAAVTLGPNLTKDRLVQACMRMRRLGNGQTVVFCLPWEVEDKILKQQSRKPPLTCTISVSDVLCWLIGETFLDLRRIVPLWVTQCSRFYKQKTHWDAHPGTQVSSESRVEWAKVMLEKEAQSLDDHYRPGEKSHTSLASLLQPVDEKTGDLLQRRYGDFGLGQLHRSAALQEEQERELSPEVERLQQVELPPPVKAAPHSIHRDVTSFIAHGEFPMKPRGLKPAFEALGHTTAAEWLDVTEFPRLVWVTNDFASTVQMAPENGNHSDSFQRGVQWVLTSTTQADRVLLISPYEAQNLMPTIEKSNSVTLHLYSPRRSLEMQPLDDLKLYTVPERTSSLTISKEMIAQLNLFAGQLYMALDYHG</sequence>
<evidence type="ECO:0000256" key="2">
    <source>
        <dbReference type="ARBA" id="ARBA00012759"/>
    </source>
</evidence>
<dbReference type="AlphaFoldDB" id="A0A2A9P5W6"/>
<evidence type="ECO:0000256" key="4">
    <source>
        <dbReference type="ARBA" id="ARBA00022786"/>
    </source>
</evidence>
<evidence type="ECO:0000259" key="7">
    <source>
        <dbReference type="Pfam" id="PF12340"/>
    </source>
</evidence>
<accession>A0A2A9P5W6</accession>
<dbReference type="EMBL" id="LAZP02000604">
    <property type="protein sequence ID" value="PFH56337.1"/>
    <property type="molecule type" value="Genomic_DNA"/>
</dbReference>
<dbReference type="OrthoDB" id="3182339at2759"/>
<reference evidence="9 10" key="1">
    <citation type="journal article" date="2015" name="BMC Genomics">
        <title>Gene expression during zombie ant biting behavior reflects the complexity underlying fungal parasitic behavioral manipulation.</title>
        <authorList>
            <person name="de Bekker C."/>
            <person name="Ohm R.A."/>
            <person name="Loreto R.G."/>
            <person name="Sebastian A."/>
            <person name="Albert I."/>
            <person name="Merrow M."/>
            <person name="Brachmann A."/>
            <person name="Hughes D.P."/>
        </authorList>
    </citation>
    <scope>NUCLEOTIDE SEQUENCE [LARGE SCALE GENOMIC DNA]</scope>
    <source>
        <strain evidence="9 10">SC16a</strain>
    </source>
</reference>
<dbReference type="InterPro" id="IPR022099">
    <property type="entry name" value="DUF3638"/>
</dbReference>
<organism evidence="9 10">
    <name type="scientific">Ophiocordyceps unilateralis</name>
    <name type="common">Zombie-ant fungus</name>
    <name type="synonym">Torrubia unilateralis</name>
    <dbReference type="NCBI Taxonomy" id="268505"/>
    <lineage>
        <taxon>Eukaryota</taxon>
        <taxon>Fungi</taxon>
        <taxon>Dikarya</taxon>
        <taxon>Ascomycota</taxon>
        <taxon>Pezizomycotina</taxon>
        <taxon>Sordariomycetes</taxon>
        <taxon>Hypocreomycetidae</taxon>
        <taxon>Hypocreales</taxon>
        <taxon>Ophiocordycipitaceae</taxon>
        <taxon>Ophiocordyceps</taxon>
    </lineage>
</organism>
<proteinExistence type="predicted"/>
<comment type="catalytic activity">
    <reaction evidence="1">
        <text>Thiol-dependent hydrolysis of ester, thioester, amide, peptide and isopeptide bonds formed by the C-terminal Gly of ubiquitin (a 76-residue protein attached to proteins as an intracellular targeting signal).</text>
        <dbReference type="EC" id="3.4.19.12"/>
    </reaction>
</comment>
<dbReference type="Proteomes" id="UP000037136">
    <property type="component" value="Unassembled WGS sequence"/>
</dbReference>
<evidence type="ECO:0000256" key="5">
    <source>
        <dbReference type="ARBA" id="ARBA00022801"/>
    </source>
</evidence>
<name>A0A2A9P5W6_OPHUN</name>
<dbReference type="Pfam" id="PF12340">
    <property type="entry name" value="DUF3638"/>
    <property type="match status" value="1"/>
</dbReference>
<dbReference type="EC" id="3.4.19.12" evidence="2"/>
<dbReference type="STRING" id="268505.A0A2A9P5W6"/>
<feature type="domain" description="DUF3638" evidence="7">
    <location>
        <begin position="97"/>
        <end position="316"/>
    </location>
</feature>
<comment type="caution">
    <text evidence="9">The sequence shown here is derived from an EMBL/GenBank/DDBJ whole genome shotgun (WGS) entry which is preliminary data.</text>
</comment>
<dbReference type="Pfam" id="PF12359">
    <property type="entry name" value="DUF3645"/>
    <property type="match status" value="1"/>
</dbReference>
<evidence type="ECO:0000313" key="10">
    <source>
        <dbReference type="Proteomes" id="UP000037136"/>
    </source>
</evidence>
<dbReference type="GO" id="GO:0006508">
    <property type="term" value="P:proteolysis"/>
    <property type="evidence" value="ECO:0007669"/>
    <property type="project" value="UniProtKB-KW"/>
</dbReference>
<keyword evidence="4" id="KW-0833">Ubl conjugation pathway</keyword>